<dbReference type="Proteomes" id="UP000482487">
    <property type="component" value="Unassembled WGS sequence"/>
</dbReference>
<evidence type="ECO:0000256" key="1">
    <source>
        <dbReference type="ARBA" id="ARBA00022553"/>
    </source>
</evidence>
<dbReference type="AlphaFoldDB" id="A0A7C9MLV5"/>
<comment type="caution">
    <text evidence="4">The sequence shown here is derived from an EMBL/GenBank/DDBJ whole genome shotgun (WGS) entry which is preliminary data.</text>
</comment>
<dbReference type="InterPro" id="IPR001789">
    <property type="entry name" value="Sig_transdc_resp-reg_receiver"/>
</dbReference>
<sequence>MANILVTDDSKVQLAIIGRTLLGNGHCVFKADNGHDAIEVLKNNDIDVLITDIFMPEIDGIELIMIARRLNQETGIIAISGGGNLIKDVPYLDYVKQLGADFSFKKPVAEQDLLDAIEYLTE</sequence>
<dbReference type="InterPro" id="IPR050595">
    <property type="entry name" value="Bact_response_regulator"/>
</dbReference>
<evidence type="ECO:0000256" key="2">
    <source>
        <dbReference type="PROSITE-ProRule" id="PRU00169"/>
    </source>
</evidence>
<protein>
    <submittedName>
        <fullName evidence="4">Response regulator</fullName>
    </submittedName>
</protein>
<reference evidence="4 5" key="1">
    <citation type="submission" date="2020-01" db="EMBL/GenBank/DDBJ databases">
        <title>Genome sequence of Desulfovibrio aerotolerans DSM 16695(T).</title>
        <authorList>
            <person name="Karnachuk O."/>
            <person name="Avakyan M."/>
            <person name="Mardanov A."/>
            <person name="Kadnikov V."/>
            <person name="Ravin N."/>
        </authorList>
    </citation>
    <scope>NUCLEOTIDE SEQUENCE [LARGE SCALE GENOMIC DNA]</scope>
    <source>
        <strain evidence="4 5">DSM 16695</strain>
    </source>
</reference>
<dbReference type="SMART" id="SM00448">
    <property type="entry name" value="REC"/>
    <property type="match status" value="1"/>
</dbReference>
<dbReference type="PANTHER" id="PTHR44591">
    <property type="entry name" value="STRESS RESPONSE REGULATOR PROTEIN 1"/>
    <property type="match status" value="1"/>
</dbReference>
<name>A0A7C9MLV5_9BACT</name>
<evidence type="ECO:0000313" key="4">
    <source>
        <dbReference type="EMBL" id="MYL84073.1"/>
    </source>
</evidence>
<dbReference type="RefSeq" id="WP_160961754.1">
    <property type="nucleotide sequence ID" value="NZ_WVUD01000024.1"/>
</dbReference>
<feature type="domain" description="Response regulatory" evidence="3">
    <location>
        <begin position="3"/>
        <end position="121"/>
    </location>
</feature>
<dbReference type="PROSITE" id="PS50110">
    <property type="entry name" value="RESPONSE_REGULATORY"/>
    <property type="match status" value="1"/>
</dbReference>
<dbReference type="SUPFAM" id="SSF52172">
    <property type="entry name" value="CheY-like"/>
    <property type="match status" value="1"/>
</dbReference>
<organism evidence="4 5">
    <name type="scientific">Solidesulfovibrio aerotolerans</name>
    <dbReference type="NCBI Taxonomy" id="295255"/>
    <lineage>
        <taxon>Bacteria</taxon>
        <taxon>Pseudomonadati</taxon>
        <taxon>Thermodesulfobacteriota</taxon>
        <taxon>Desulfovibrionia</taxon>
        <taxon>Desulfovibrionales</taxon>
        <taxon>Desulfovibrionaceae</taxon>
        <taxon>Solidesulfovibrio</taxon>
    </lineage>
</organism>
<accession>A0A7C9MLV5</accession>
<dbReference type="EMBL" id="WVUD01000024">
    <property type="protein sequence ID" value="MYL84073.1"/>
    <property type="molecule type" value="Genomic_DNA"/>
</dbReference>
<dbReference type="GO" id="GO:0000160">
    <property type="term" value="P:phosphorelay signal transduction system"/>
    <property type="evidence" value="ECO:0007669"/>
    <property type="project" value="InterPro"/>
</dbReference>
<evidence type="ECO:0000313" key="5">
    <source>
        <dbReference type="Proteomes" id="UP000482487"/>
    </source>
</evidence>
<gene>
    <name evidence="4" type="ORF">GTA51_13135</name>
</gene>
<dbReference type="Gene3D" id="3.40.50.2300">
    <property type="match status" value="1"/>
</dbReference>
<feature type="modified residue" description="4-aspartylphosphate" evidence="2">
    <location>
        <position position="52"/>
    </location>
</feature>
<evidence type="ECO:0000259" key="3">
    <source>
        <dbReference type="PROSITE" id="PS50110"/>
    </source>
</evidence>
<keyword evidence="1 2" id="KW-0597">Phosphoprotein</keyword>
<dbReference type="PANTHER" id="PTHR44591:SF3">
    <property type="entry name" value="RESPONSE REGULATORY DOMAIN-CONTAINING PROTEIN"/>
    <property type="match status" value="1"/>
</dbReference>
<proteinExistence type="predicted"/>
<keyword evidence="5" id="KW-1185">Reference proteome</keyword>
<dbReference type="InterPro" id="IPR011006">
    <property type="entry name" value="CheY-like_superfamily"/>
</dbReference>
<dbReference type="Pfam" id="PF00072">
    <property type="entry name" value="Response_reg"/>
    <property type="match status" value="1"/>
</dbReference>
<dbReference type="OrthoDB" id="9794815at2"/>